<feature type="transmembrane region" description="Helical" evidence="2">
    <location>
        <begin position="263"/>
        <end position="285"/>
    </location>
</feature>
<feature type="compositionally biased region" description="Low complexity" evidence="1">
    <location>
        <begin position="10"/>
        <end position="37"/>
    </location>
</feature>
<name>A0A8I6YKA5_HORVV</name>
<evidence type="ECO:0000313" key="3">
    <source>
        <dbReference type="EnsemblPlants" id="HORVU.MOREX.r3.6HG0598360.1"/>
    </source>
</evidence>
<dbReference type="GeneID" id="123402058"/>
<proteinExistence type="predicted"/>
<organism evidence="3 4">
    <name type="scientific">Hordeum vulgare subsp. vulgare</name>
    <name type="common">Domesticated barley</name>
    <dbReference type="NCBI Taxonomy" id="112509"/>
    <lineage>
        <taxon>Eukaryota</taxon>
        <taxon>Viridiplantae</taxon>
        <taxon>Streptophyta</taxon>
        <taxon>Embryophyta</taxon>
        <taxon>Tracheophyta</taxon>
        <taxon>Spermatophyta</taxon>
        <taxon>Magnoliopsida</taxon>
        <taxon>Liliopsida</taxon>
        <taxon>Poales</taxon>
        <taxon>Poaceae</taxon>
        <taxon>BOP clade</taxon>
        <taxon>Pooideae</taxon>
        <taxon>Triticodae</taxon>
        <taxon>Triticeae</taxon>
        <taxon>Hordeinae</taxon>
        <taxon>Hordeum</taxon>
    </lineage>
</organism>
<feature type="region of interest" description="Disordered" evidence="1">
    <location>
        <begin position="1"/>
        <end position="87"/>
    </location>
</feature>
<dbReference type="Gramene" id="HORVU.MOREX.r2.6HG0496020.1">
    <property type="protein sequence ID" value="HORVU.MOREX.r2.6HG0496020.1"/>
    <property type="gene ID" value="HORVU.MOREX.r2.6HG0496020"/>
</dbReference>
<evidence type="ECO:0000256" key="2">
    <source>
        <dbReference type="SAM" id="Phobius"/>
    </source>
</evidence>
<dbReference type="OrthoDB" id="690460at2759"/>
<dbReference type="Proteomes" id="UP000011116">
    <property type="component" value="Chromosome 6H"/>
</dbReference>
<reference evidence="4" key="1">
    <citation type="journal article" date="2012" name="Nature">
        <title>A physical, genetic and functional sequence assembly of the barley genome.</title>
        <authorList>
            <consortium name="The International Barley Genome Sequencing Consortium"/>
            <person name="Mayer K.F."/>
            <person name="Waugh R."/>
            <person name="Brown J.W."/>
            <person name="Schulman A."/>
            <person name="Langridge P."/>
            <person name="Platzer M."/>
            <person name="Fincher G.B."/>
            <person name="Muehlbauer G.J."/>
            <person name="Sato K."/>
            <person name="Close T.J."/>
            <person name="Wise R.P."/>
            <person name="Stein N."/>
        </authorList>
    </citation>
    <scope>NUCLEOTIDE SEQUENCE [LARGE SCALE GENOMIC DNA]</scope>
    <source>
        <strain evidence="4">cv. Morex</strain>
    </source>
</reference>
<keyword evidence="2" id="KW-0812">Transmembrane</keyword>
<sequence>MAKPHAGFNTPRPSSVRSAAAATARTTTGSSSSETTPVAPTSIPCVDVSSSGAKAGGTSAIRTSVGSSSSADLFGTSTRSSVGSSSSIDLFGTSTRSSVCSSSSTDLSAPTNRDMASVAKEVGKCLDYEDDSPFPTAASRQLPLLAPEGLADLAPLLELPDPDNASFTTAASDADANHAMNASADSTVIQGAAPADSTADADGPLLTEVEVVLAELSGARGLSPRSKRLLLALVDVADAELNANPKSAVLHIRRAAFWRKVRVGILAATVFSVAAMDAALAFALYGARHGNGRYHHVLPPT</sequence>
<protein>
    <submittedName>
        <fullName evidence="3">Uncharacterized protein</fullName>
    </submittedName>
</protein>
<evidence type="ECO:0000313" key="4">
    <source>
        <dbReference type="Proteomes" id="UP000011116"/>
    </source>
</evidence>
<dbReference type="KEGG" id="hvg:123402058"/>
<dbReference type="Gramene" id="HORVU.MOREX.r3.6HG0598360.1">
    <property type="protein sequence ID" value="HORVU.MOREX.r3.6HG0598360.1"/>
    <property type="gene ID" value="HORVU.MOREX.r3.6HG0598360"/>
</dbReference>
<dbReference type="AlphaFoldDB" id="A0A8I6YKA5"/>
<feature type="compositionally biased region" description="Polar residues" evidence="1">
    <location>
        <begin position="61"/>
        <end position="71"/>
    </location>
</feature>
<evidence type="ECO:0000256" key="1">
    <source>
        <dbReference type="SAM" id="MobiDB-lite"/>
    </source>
</evidence>
<feature type="compositionally biased region" description="Low complexity" evidence="1">
    <location>
        <begin position="49"/>
        <end position="60"/>
    </location>
</feature>
<keyword evidence="2" id="KW-0472">Membrane</keyword>
<dbReference type="EnsemblPlants" id="HORVU.MOREX.r3.6HG0598360.1">
    <property type="protein sequence ID" value="HORVU.MOREX.r3.6HG0598360.1"/>
    <property type="gene ID" value="HORVU.MOREX.r3.6HG0598360"/>
</dbReference>
<reference evidence="3" key="2">
    <citation type="submission" date="2020-10" db="EMBL/GenBank/DDBJ databases">
        <authorList>
            <person name="Scholz U."/>
            <person name="Mascher M."/>
            <person name="Fiebig A."/>
        </authorList>
    </citation>
    <scope>NUCLEOTIDE SEQUENCE [LARGE SCALE GENOMIC DNA]</scope>
    <source>
        <strain evidence="3">cv. Morex</strain>
    </source>
</reference>
<reference evidence="3" key="3">
    <citation type="submission" date="2022-01" db="UniProtKB">
        <authorList>
            <consortium name="EnsemblPlants"/>
        </authorList>
    </citation>
    <scope>IDENTIFICATION</scope>
    <source>
        <strain evidence="3">subsp. vulgare</strain>
    </source>
</reference>
<keyword evidence="2" id="KW-1133">Transmembrane helix</keyword>
<dbReference type="RefSeq" id="XP_044951854.1">
    <property type="nucleotide sequence ID" value="XM_045095919.1"/>
</dbReference>
<accession>A0A8I6YKA5</accession>
<feature type="compositionally biased region" description="Low complexity" evidence="1">
    <location>
        <begin position="75"/>
        <end position="87"/>
    </location>
</feature>
<gene>
    <name evidence="3" type="primary">LOC123402058</name>
</gene>
<keyword evidence="4" id="KW-1185">Reference proteome</keyword>